<reference evidence="4 5" key="1">
    <citation type="submission" date="2018-12" db="EMBL/GenBank/DDBJ databases">
        <authorList>
            <person name="Yu L."/>
        </authorList>
    </citation>
    <scope>NUCLEOTIDE SEQUENCE [LARGE SCALE GENOMIC DNA]</scope>
    <source>
        <strain evidence="4 5">HAW-EB2</strain>
    </source>
</reference>
<accession>A0A431WS73</accession>
<dbReference type="Pfam" id="PF05130">
    <property type="entry name" value="FlgN"/>
    <property type="match status" value="1"/>
</dbReference>
<keyword evidence="4" id="KW-0969">Cilium</keyword>
<proteinExistence type="inferred from homology"/>
<dbReference type="RefSeq" id="WP_126521067.1">
    <property type="nucleotide sequence ID" value="NZ_RXNU01000007.1"/>
</dbReference>
<evidence type="ECO:0000313" key="5">
    <source>
        <dbReference type="Proteomes" id="UP000267448"/>
    </source>
</evidence>
<dbReference type="AlphaFoldDB" id="A0A431WS73"/>
<dbReference type="OrthoDB" id="5600584at2"/>
<dbReference type="GO" id="GO:0044780">
    <property type="term" value="P:bacterial-type flagellum assembly"/>
    <property type="evidence" value="ECO:0007669"/>
    <property type="project" value="InterPro"/>
</dbReference>
<sequence length="149" mass="16954">MSNKREVVQSIIRGIRQDIEGYKQLKSMLKRQRDLMQRRDNHGLKYHNGHQTTLCEHLQQRAKLRSEGLISLGVAGDANGMEQLIAKLPAHASTQVKLLWENLLLLVKESQRVNEANGKLLVGQQDVITNLLNRDATQNIDYGAPQHTR</sequence>
<comment type="similarity">
    <text evidence="2">Belongs to the FlgN family.</text>
</comment>
<dbReference type="Proteomes" id="UP000267448">
    <property type="component" value="Unassembled WGS sequence"/>
</dbReference>
<comment type="function">
    <text evidence="1">Required for the efficient initiation of filament assembly.</text>
</comment>
<evidence type="ECO:0000313" key="4">
    <source>
        <dbReference type="EMBL" id="RTR38293.1"/>
    </source>
</evidence>
<gene>
    <name evidence="4" type="ORF">EKG38_15150</name>
</gene>
<dbReference type="EMBL" id="RXNU01000007">
    <property type="protein sequence ID" value="RTR38293.1"/>
    <property type="molecule type" value="Genomic_DNA"/>
</dbReference>
<evidence type="ECO:0000256" key="3">
    <source>
        <dbReference type="ARBA" id="ARBA00022795"/>
    </source>
</evidence>
<dbReference type="SUPFAM" id="SSF140566">
    <property type="entry name" value="FlgN-like"/>
    <property type="match status" value="1"/>
</dbReference>
<dbReference type="InterPro" id="IPR007809">
    <property type="entry name" value="FlgN-like"/>
</dbReference>
<dbReference type="Gene3D" id="1.20.58.300">
    <property type="entry name" value="FlgN-like"/>
    <property type="match status" value="1"/>
</dbReference>
<keyword evidence="4" id="KW-0966">Cell projection</keyword>
<keyword evidence="3" id="KW-1005">Bacterial flagellum biogenesis</keyword>
<evidence type="ECO:0000256" key="2">
    <source>
        <dbReference type="ARBA" id="ARBA00007703"/>
    </source>
</evidence>
<keyword evidence="4" id="KW-0282">Flagellum</keyword>
<name>A0A431WS73_9GAMM</name>
<comment type="caution">
    <text evidence="4">The sequence shown here is derived from an EMBL/GenBank/DDBJ whole genome shotgun (WGS) entry which is preliminary data.</text>
</comment>
<dbReference type="InterPro" id="IPR036679">
    <property type="entry name" value="FlgN-like_sf"/>
</dbReference>
<organism evidence="4 5">
    <name type="scientific">Shewanella canadensis</name>
    <dbReference type="NCBI Taxonomy" id="271096"/>
    <lineage>
        <taxon>Bacteria</taxon>
        <taxon>Pseudomonadati</taxon>
        <taxon>Pseudomonadota</taxon>
        <taxon>Gammaproteobacteria</taxon>
        <taxon>Alteromonadales</taxon>
        <taxon>Shewanellaceae</taxon>
        <taxon>Shewanella</taxon>
    </lineage>
</organism>
<evidence type="ECO:0000256" key="1">
    <source>
        <dbReference type="ARBA" id="ARBA00002397"/>
    </source>
</evidence>
<protein>
    <submittedName>
        <fullName evidence="4">Flagellar protein FlgN</fullName>
    </submittedName>
</protein>
<keyword evidence="5" id="KW-1185">Reference proteome</keyword>